<dbReference type="RefSeq" id="WP_089361036.1">
    <property type="nucleotide sequence ID" value="NZ_FZOG01000007.1"/>
</dbReference>
<accession>A0A239IUC2</accession>
<organism evidence="5 6">
    <name type="scientific">Pseudomonas segetis</name>
    <dbReference type="NCBI Taxonomy" id="298908"/>
    <lineage>
        <taxon>Bacteria</taxon>
        <taxon>Pseudomonadati</taxon>
        <taxon>Pseudomonadota</taxon>
        <taxon>Gammaproteobacteria</taxon>
        <taxon>Pseudomonadales</taxon>
        <taxon>Pseudomonadaceae</taxon>
        <taxon>Pseudomonas</taxon>
    </lineage>
</organism>
<dbReference type="InterPro" id="IPR038404">
    <property type="entry name" value="TRAP_DctP_sf"/>
</dbReference>
<proteinExistence type="inferred from homology"/>
<dbReference type="CDD" id="cd13674">
    <property type="entry name" value="PBP2_TRAP_SBP_like_1"/>
    <property type="match status" value="1"/>
</dbReference>
<dbReference type="InterPro" id="IPR018389">
    <property type="entry name" value="DctP_fam"/>
</dbReference>
<dbReference type="Proteomes" id="UP000242915">
    <property type="component" value="Unassembled WGS sequence"/>
</dbReference>
<dbReference type="Pfam" id="PF03480">
    <property type="entry name" value="DctP"/>
    <property type="match status" value="1"/>
</dbReference>
<dbReference type="NCBIfam" id="TIGR00787">
    <property type="entry name" value="dctP"/>
    <property type="match status" value="1"/>
</dbReference>
<dbReference type="FunFam" id="3.40.190.170:FF:000001">
    <property type="entry name" value="TRAP dicarboxylate transporter, DctP subunit"/>
    <property type="match status" value="1"/>
</dbReference>
<gene>
    <name evidence="5" type="ORF">SAMN05216255_4010</name>
</gene>
<evidence type="ECO:0000313" key="5">
    <source>
        <dbReference type="EMBL" id="SNS96828.1"/>
    </source>
</evidence>
<evidence type="ECO:0000256" key="2">
    <source>
        <dbReference type="ARBA" id="ARBA00022448"/>
    </source>
</evidence>
<keyword evidence="3 4" id="KW-0732">Signal</keyword>
<keyword evidence="6" id="KW-1185">Reference proteome</keyword>
<dbReference type="PIRSF" id="PIRSF006470">
    <property type="entry name" value="DctB"/>
    <property type="match status" value="1"/>
</dbReference>
<dbReference type="GO" id="GO:0015740">
    <property type="term" value="P:C4-dicarboxylate transport"/>
    <property type="evidence" value="ECO:0007669"/>
    <property type="project" value="TreeGrafter"/>
</dbReference>
<dbReference type="Gene3D" id="3.40.190.170">
    <property type="entry name" value="Bacterial extracellular solute-binding protein, family 7"/>
    <property type="match status" value="1"/>
</dbReference>
<dbReference type="PANTHER" id="PTHR33376:SF7">
    <property type="entry name" value="C4-DICARBOXYLATE-BINDING PROTEIN DCTB"/>
    <property type="match status" value="1"/>
</dbReference>
<dbReference type="PANTHER" id="PTHR33376">
    <property type="match status" value="1"/>
</dbReference>
<evidence type="ECO:0000256" key="3">
    <source>
        <dbReference type="ARBA" id="ARBA00022729"/>
    </source>
</evidence>
<reference evidence="6" key="1">
    <citation type="submission" date="2017-06" db="EMBL/GenBank/DDBJ databases">
        <authorList>
            <person name="Varghese N."/>
            <person name="Submissions S."/>
        </authorList>
    </citation>
    <scope>NUCLEOTIDE SEQUENCE [LARGE SCALE GENOMIC DNA]</scope>
    <source>
        <strain evidence="6">CIP 108523</strain>
    </source>
</reference>
<comment type="similarity">
    <text evidence="1">Belongs to the bacterial solute-binding protein 7 family.</text>
</comment>
<feature type="chain" id="PRO_5012308752" evidence="4">
    <location>
        <begin position="23"/>
        <end position="335"/>
    </location>
</feature>
<evidence type="ECO:0000256" key="4">
    <source>
        <dbReference type="SAM" id="SignalP"/>
    </source>
</evidence>
<evidence type="ECO:0000313" key="6">
    <source>
        <dbReference type="Proteomes" id="UP000242915"/>
    </source>
</evidence>
<sequence length="335" mass="37350">MFKQLFAVAACALAITSTPAISAQQNGPIVIKFSHVVADDTPKGQGALLFKKLVEERLSGKVSVEVYPNSTLFGDADEMQALKDGKVQMLAPSLAKFGNYTKQLQVYDLPFLFDDLDAVNRFQKRAKGRQLLRSMEDKGITGLAYWHNGMKQLSANKALYMPADARGLKFRIQPSDVLSAQFNQLSATPQVLPFAEVFKALQTGEVQGAENPWSNIYSKKLNSVQPYITETNHGVLDYMLVSNPTFWYSIPHATRVVLEGIIDEVTYSVNRQAEEANQADRNRILASGSSQIITLDDQQRQAWRDAMKPVWAQFEKEIGADVMQAAQVVNRKSRN</sequence>
<dbReference type="AlphaFoldDB" id="A0A239IUC2"/>
<keyword evidence="2" id="KW-0813">Transport</keyword>
<protein>
    <submittedName>
        <fullName evidence="5">C4-dicarboxylate-binding protein DctP</fullName>
    </submittedName>
</protein>
<dbReference type="GO" id="GO:0030288">
    <property type="term" value="C:outer membrane-bounded periplasmic space"/>
    <property type="evidence" value="ECO:0007669"/>
    <property type="project" value="InterPro"/>
</dbReference>
<dbReference type="EMBL" id="FZOG01000007">
    <property type="protein sequence ID" value="SNS96828.1"/>
    <property type="molecule type" value="Genomic_DNA"/>
</dbReference>
<feature type="signal peptide" evidence="4">
    <location>
        <begin position="1"/>
        <end position="22"/>
    </location>
</feature>
<dbReference type="NCBIfam" id="NF037995">
    <property type="entry name" value="TRAP_S1"/>
    <property type="match status" value="1"/>
</dbReference>
<dbReference type="GO" id="GO:0055085">
    <property type="term" value="P:transmembrane transport"/>
    <property type="evidence" value="ECO:0007669"/>
    <property type="project" value="InterPro"/>
</dbReference>
<name>A0A239IUC2_9PSED</name>
<dbReference type="InterPro" id="IPR004682">
    <property type="entry name" value="TRAP_DctP"/>
</dbReference>
<evidence type="ECO:0000256" key="1">
    <source>
        <dbReference type="ARBA" id="ARBA00009023"/>
    </source>
</evidence>